<dbReference type="InterPro" id="IPR005486">
    <property type="entry name" value="Glucokinase_regulatory_CS"/>
</dbReference>
<dbReference type="GO" id="GO:0016835">
    <property type="term" value="F:carbon-oxygen lyase activity"/>
    <property type="evidence" value="ECO:0007669"/>
    <property type="project" value="UniProtKB-UniRule"/>
</dbReference>
<dbReference type="PROSITE" id="PS01272">
    <property type="entry name" value="GCKR"/>
    <property type="match status" value="1"/>
</dbReference>
<evidence type="ECO:0000259" key="4">
    <source>
        <dbReference type="PROSITE" id="PS51464"/>
    </source>
</evidence>
<dbReference type="NCBIfam" id="NF009222">
    <property type="entry name" value="PRK12570.1"/>
    <property type="match status" value="1"/>
</dbReference>
<comment type="function">
    <text evidence="3">Specifically catalyzes the cleavage of the D-lactyl ether substituent of MurNAc 6-phosphate, producing GlcNAc 6-phosphate and D-lactate.</text>
</comment>
<dbReference type="NCBIfam" id="TIGR00274">
    <property type="entry name" value="N-acetylmuramic acid 6-phosphate etherase"/>
    <property type="match status" value="1"/>
</dbReference>
<evidence type="ECO:0000313" key="5">
    <source>
        <dbReference type="EMBL" id="PWJ87685.1"/>
    </source>
</evidence>
<dbReference type="EC" id="4.2.1.126" evidence="3"/>
<dbReference type="HAMAP" id="MF_00068">
    <property type="entry name" value="MurQ"/>
    <property type="match status" value="1"/>
</dbReference>
<dbReference type="AlphaFoldDB" id="A0AA45C502"/>
<dbReference type="EMBL" id="QGGI01000022">
    <property type="protein sequence ID" value="PWJ87685.1"/>
    <property type="molecule type" value="Genomic_DNA"/>
</dbReference>
<keyword evidence="1 3" id="KW-0456">Lyase</keyword>
<dbReference type="GO" id="GO:0046348">
    <property type="term" value="P:amino sugar catabolic process"/>
    <property type="evidence" value="ECO:0007669"/>
    <property type="project" value="InterPro"/>
</dbReference>
<keyword evidence="2 3" id="KW-0119">Carbohydrate metabolism</keyword>
<comment type="catalytic activity">
    <reaction evidence="3">
        <text>N-acetyl-D-muramate 6-phosphate + H2O = N-acetyl-D-glucosamine 6-phosphate + (R)-lactate</text>
        <dbReference type="Rhea" id="RHEA:26410"/>
        <dbReference type="ChEBI" id="CHEBI:15377"/>
        <dbReference type="ChEBI" id="CHEBI:16004"/>
        <dbReference type="ChEBI" id="CHEBI:57513"/>
        <dbReference type="ChEBI" id="CHEBI:58722"/>
        <dbReference type="EC" id="4.2.1.126"/>
    </reaction>
</comment>
<accession>A0AA45C502</accession>
<comment type="caution">
    <text evidence="5">The sequence shown here is derived from an EMBL/GenBank/DDBJ whole genome shotgun (WGS) entry which is preliminary data.</text>
</comment>
<dbReference type="GO" id="GO:0097367">
    <property type="term" value="F:carbohydrate derivative binding"/>
    <property type="evidence" value="ECO:0007669"/>
    <property type="project" value="InterPro"/>
</dbReference>
<dbReference type="RefSeq" id="WP_109606147.1">
    <property type="nucleotide sequence ID" value="NZ_JAMHJO010000005.1"/>
</dbReference>
<dbReference type="NCBIfam" id="NF003915">
    <property type="entry name" value="PRK05441.1"/>
    <property type="match status" value="1"/>
</dbReference>
<dbReference type="CDD" id="cd05007">
    <property type="entry name" value="SIS_Etherase"/>
    <property type="match status" value="1"/>
</dbReference>
<dbReference type="PANTHER" id="PTHR10088:SF4">
    <property type="entry name" value="GLUCOKINASE REGULATORY PROTEIN"/>
    <property type="match status" value="1"/>
</dbReference>
<proteinExistence type="inferred from homology"/>
<evidence type="ECO:0000256" key="1">
    <source>
        <dbReference type="ARBA" id="ARBA00023239"/>
    </source>
</evidence>
<comment type="subunit">
    <text evidence="3">Homodimer.</text>
</comment>
<dbReference type="InterPro" id="IPR005488">
    <property type="entry name" value="Etherase_MurQ"/>
</dbReference>
<name>A0AA45C502_9BACT</name>
<dbReference type="PANTHER" id="PTHR10088">
    <property type="entry name" value="GLUCOKINASE REGULATORY PROTEIN"/>
    <property type="match status" value="1"/>
</dbReference>
<dbReference type="PROSITE" id="PS51464">
    <property type="entry name" value="SIS"/>
    <property type="match status" value="1"/>
</dbReference>
<gene>
    <name evidence="3" type="primary">murQ</name>
    <name evidence="5" type="ORF">C7380_12210</name>
</gene>
<reference evidence="5 6" key="1">
    <citation type="submission" date="2018-05" db="EMBL/GenBank/DDBJ databases">
        <title>Genomic Encyclopedia of Type Strains, Phase IV (KMG-IV): sequencing the most valuable type-strain genomes for metagenomic binning, comparative biology and taxonomic classification.</title>
        <authorList>
            <person name="Goeker M."/>
        </authorList>
    </citation>
    <scope>NUCLEOTIDE SEQUENCE [LARGE SCALE GENOMIC DNA]</scope>
    <source>
        <strain evidence="5 6">DSM 24906</strain>
    </source>
</reference>
<comment type="miscellaneous">
    <text evidence="3">A lyase-type mechanism (elimination/hydration) is suggested for the cleavage of the lactyl ether bond of MurNAc 6-phosphate, with the formation of an alpha,beta-unsaturated aldehyde intermediate with (E)-stereochemistry, followed by the syn addition of water to give product.</text>
</comment>
<dbReference type="Gene3D" id="1.10.8.1080">
    <property type="match status" value="1"/>
</dbReference>
<protein>
    <recommendedName>
        <fullName evidence="3">N-acetylmuramic acid 6-phosphate etherase</fullName>
        <shortName evidence="3">MurNAc-6-P etherase</shortName>
        <ecNumber evidence="3">4.2.1.126</ecNumber>
    </recommendedName>
    <alternativeName>
        <fullName evidence="3">N-acetylmuramic acid 6-phosphate hydrolase</fullName>
    </alternativeName>
    <alternativeName>
        <fullName evidence="3">N-acetylmuramic acid 6-phosphate lyase</fullName>
    </alternativeName>
</protein>
<feature type="active site" description="Proton donor" evidence="3">
    <location>
        <position position="82"/>
    </location>
</feature>
<organism evidence="5 6">
    <name type="scientific">Oceanotoga teriensis</name>
    <dbReference type="NCBI Taxonomy" id="515440"/>
    <lineage>
        <taxon>Bacteria</taxon>
        <taxon>Thermotogati</taxon>
        <taxon>Thermotogota</taxon>
        <taxon>Thermotogae</taxon>
        <taxon>Petrotogales</taxon>
        <taxon>Petrotogaceae</taxon>
        <taxon>Oceanotoga</taxon>
    </lineage>
</organism>
<feature type="active site" evidence="3">
    <location>
        <position position="112"/>
    </location>
</feature>
<dbReference type="SUPFAM" id="SSF53697">
    <property type="entry name" value="SIS domain"/>
    <property type="match status" value="1"/>
</dbReference>
<dbReference type="GO" id="GO:0016803">
    <property type="term" value="F:ether hydrolase activity"/>
    <property type="evidence" value="ECO:0007669"/>
    <property type="project" value="TreeGrafter"/>
</dbReference>
<evidence type="ECO:0000313" key="6">
    <source>
        <dbReference type="Proteomes" id="UP000245921"/>
    </source>
</evidence>
<keyword evidence="6" id="KW-1185">Reference proteome</keyword>
<evidence type="ECO:0000256" key="2">
    <source>
        <dbReference type="ARBA" id="ARBA00023277"/>
    </source>
</evidence>
<dbReference type="Pfam" id="PF22645">
    <property type="entry name" value="GKRP_SIS_N"/>
    <property type="match status" value="1"/>
</dbReference>
<dbReference type="GO" id="GO:0009254">
    <property type="term" value="P:peptidoglycan turnover"/>
    <property type="evidence" value="ECO:0007669"/>
    <property type="project" value="TreeGrafter"/>
</dbReference>
<sequence>MFEKLDTEMNNPKTFNMDKMSIFEILRLINQEDSLVALTVTENLKEIENVVEECVDSLKHGGRIIYAGAGTSGRIAVMDAVETVPTFGVKDLFVPLMAGGKDAFFAALEAVEDNYKAGKDDLININVKPEDMVIGVTASGRTPYVKGIIEYAKEIGCSTGLVCNVKDPEIKADTDICLVTGPEVITGSTRMKAGTAQKMAMNMISTVSMIKMGKTYKNYMVDVMILNEKLEHRATNMISTITGLEFEDSNKYLKEADYKPKLAILMILSEKNKEECIRALEKTQVLNEALLILKEE</sequence>
<feature type="domain" description="SIS" evidence="4">
    <location>
        <begin position="54"/>
        <end position="214"/>
    </location>
</feature>
<dbReference type="Proteomes" id="UP000245921">
    <property type="component" value="Unassembled WGS sequence"/>
</dbReference>
<comment type="similarity">
    <text evidence="3">Belongs to the GCKR-like family. MurNAc-6-P etherase subfamily.</text>
</comment>
<dbReference type="InterPro" id="IPR046348">
    <property type="entry name" value="SIS_dom_sf"/>
</dbReference>
<dbReference type="InterPro" id="IPR040190">
    <property type="entry name" value="MURQ/GCKR"/>
</dbReference>
<dbReference type="InterPro" id="IPR001347">
    <property type="entry name" value="SIS_dom"/>
</dbReference>
<dbReference type="Pfam" id="PF20741">
    <property type="entry name" value="GKRP-like_C"/>
    <property type="match status" value="1"/>
</dbReference>
<dbReference type="Gene3D" id="3.40.50.10490">
    <property type="entry name" value="Glucose-6-phosphate isomerase like protein, domain 1"/>
    <property type="match status" value="1"/>
</dbReference>
<evidence type="ECO:0000256" key="3">
    <source>
        <dbReference type="HAMAP-Rule" id="MF_00068"/>
    </source>
</evidence>
<comment type="pathway">
    <text evidence="3">Amino-sugar metabolism; N-acetylmuramate degradation.</text>
</comment>